<evidence type="ECO:0000259" key="3">
    <source>
        <dbReference type="PROSITE" id="PS50110"/>
    </source>
</evidence>
<dbReference type="PROSITE" id="PS50110">
    <property type="entry name" value="RESPONSE_REGULATORY"/>
    <property type="match status" value="1"/>
</dbReference>
<evidence type="ECO:0000256" key="1">
    <source>
        <dbReference type="ARBA" id="ARBA00022553"/>
    </source>
</evidence>
<dbReference type="AlphaFoldDB" id="A0A073J1N8"/>
<gene>
    <name evidence="4" type="ORF">SUH3_19840</name>
</gene>
<name>A0A073J1N8_9RHOB</name>
<keyword evidence="1 2" id="KW-0597">Phosphoprotein</keyword>
<dbReference type="Pfam" id="PF00072">
    <property type="entry name" value="Response_reg"/>
    <property type="match status" value="1"/>
</dbReference>
<feature type="modified residue" description="4-aspartylphosphate" evidence="2">
    <location>
        <position position="54"/>
    </location>
</feature>
<dbReference type="InterPro" id="IPR011006">
    <property type="entry name" value="CheY-like_superfamily"/>
</dbReference>
<keyword evidence="5" id="KW-1185">Reference proteome</keyword>
<dbReference type="Proteomes" id="UP000027746">
    <property type="component" value="Unassembled WGS sequence"/>
</dbReference>
<dbReference type="Gene3D" id="3.40.50.2300">
    <property type="match status" value="1"/>
</dbReference>
<organism evidence="4 5">
    <name type="scientific">Pseudosulfitobacter pseudonitzschiae</name>
    <dbReference type="NCBI Taxonomy" id="1402135"/>
    <lineage>
        <taxon>Bacteria</taxon>
        <taxon>Pseudomonadati</taxon>
        <taxon>Pseudomonadota</taxon>
        <taxon>Alphaproteobacteria</taxon>
        <taxon>Rhodobacterales</taxon>
        <taxon>Roseobacteraceae</taxon>
        <taxon>Pseudosulfitobacter</taxon>
    </lineage>
</organism>
<evidence type="ECO:0000256" key="2">
    <source>
        <dbReference type="PROSITE-ProRule" id="PRU00169"/>
    </source>
</evidence>
<accession>A0A073J1N8</accession>
<dbReference type="EMBL" id="JAMD01000005">
    <property type="protein sequence ID" value="KEJ95765.1"/>
    <property type="molecule type" value="Genomic_DNA"/>
</dbReference>
<evidence type="ECO:0000313" key="5">
    <source>
        <dbReference type="Proteomes" id="UP000027746"/>
    </source>
</evidence>
<dbReference type="SMART" id="SM00448">
    <property type="entry name" value="REC"/>
    <property type="match status" value="1"/>
</dbReference>
<sequence length="312" mass="33850">MKILAVDDNQLTLDLLSQLTGQLGFHDVTTASSGEDAFDLIGREPVPFDCLLFDIMMTGMNGIELCALVRALPAYRDTPIIMLTSMTDRDYVDRAFKAGATDYANKPFHITELGARLRIAKQIRDAQSVNTSQTPLAMDAKQSLTQRYTISGFPGLISYDALGNYLLQLSQAGLAGSQVEAVKIHRIDTIHARTSSAEFAYALGEVADAISSALMTQNAMMAYAGNGAFLIVRGRTGMMSSADLETEIQNLLDDKGTEYDNGDPLDLDISIGNPIIPRLNATQPARDVFERALARAEQRMAQQTGHAAPLQA</sequence>
<comment type="caution">
    <text evidence="4">The sequence shown here is derived from an EMBL/GenBank/DDBJ whole genome shotgun (WGS) entry which is preliminary data.</text>
</comment>
<dbReference type="GO" id="GO:0000160">
    <property type="term" value="P:phosphorelay signal transduction system"/>
    <property type="evidence" value="ECO:0007669"/>
    <property type="project" value="InterPro"/>
</dbReference>
<evidence type="ECO:0000313" key="4">
    <source>
        <dbReference type="EMBL" id="KEJ95765.1"/>
    </source>
</evidence>
<dbReference type="InterPro" id="IPR001789">
    <property type="entry name" value="Sig_transdc_resp-reg_receiver"/>
</dbReference>
<proteinExistence type="predicted"/>
<dbReference type="PANTHER" id="PTHR44591:SF3">
    <property type="entry name" value="RESPONSE REGULATORY DOMAIN-CONTAINING PROTEIN"/>
    <property type="match status" value="1"/>
</dbReference>
<dbReference type="PANTHER" id="PTHR44591">
    <property type="entry name" value="STRESS RESPONSE REGULATOR PROTEIN 1"/>
    <property type="match status" value="1"/>
</dbReference>
<protein>
    <recommendedName>
        <fullName evidence="3">Response regulatory domain-containing protein</fullName>
    </recommendedName>
</protein>
<feature type="domain" description="Response regulatory" evidence="3">
    <location>
        <begin position="2"/>
        <end position="121"/>
    </location>
</feature>
<dbReference type="SUPFAM" id="SSF52172">
    <property type="entry name" value="CheY-like"/>
    <property type="match status" value="1"/>
</dbReference>
<dbReference type="InterPro" id="IPR050595">
    <property type="entry name" value="Bact_response_regulator"/>
</dbReference>
<reference evidence="4 5" key="1">
    <citation type="submission" date="2014-01" db="EMBL/GenBank/DDBJ databases">
        <title>Sulfitobacter sp. H3 (MCCC 1A00686) Genome Sequencing.</title>
        <authorList>
            <person name="Lai Q."/>
            <person name="Hong Z."/>
        </authorList>
    </citation>
    <scope>NUCLEOTIDE SEQUENCE [LARGE SCALE GENOMIC DNA]</scope>
    <source>
        <strain evidence="4 5">H3</strain>
    </source>
</reference>